<dbReference type="InterPro" id="IPR011231">
    <property type="entry name" value="Phage_VT1-Sakai_H0018"/>
</dbReference>
<dbReference type="Proteomes" id="UP001321763">
    <property type="component" value="Chromosome"/>
</dbReference>
<protein>
    <recommendedName>
        <fullName evidence="3">DUF2190 family protein</fullName>
    </recommendedName>
</protein>
<reference evidence="1 2" key="1">
    <citation type="submission" date="2022-09" db="EMBL/GenBank/DDBJ databases">
        <title>complete genome sequences of Clostridium tetani str. KHSU-234311-028 isolated from soil.</title>
        <authorList>
            <person name="Sekizuka T."/>
            <person name="Shitada C."/>
            <person name="Takahashi M."/>
            <person name="Kuroda M."/>
        </authorList>
    </citation>
    <scope>NUCLEOTIDE SEQUENCE [LARGE SCALE GENOMIC DNA]</scope>
    <source>
        <strain evidence="1 2">KHSU-234311-028</strain>
    </source>
</reference>
<gene>
    <name evidence="1" type="ORF">K234311028_12740</name>
</gene>
<sequence length="132" mass="14628">MAYKGQPIPSTLVSITRAKISDGKSVKVTVPENTSIKAQQFYLLDGFFGIAMESIITVSGETEELTLSIEQAEYETDNIVTTESFKVGELIYWNSTSKKFTTIKGENRLVGKVTVAKDSNNVIWFLLLPQQA</sequence>
<accession>A0ABC8EBL5</accession>
<dbReference type="Pfam" id="PF09956">
    <property type="entry name" value="Phage_cement_2"/>
    <property type="match status" value="1"/>
</dbReference>
<name>A0ABC8EBL5_CLOTA</name>
<dbReference type="EMBL" id="AP026818">
    <property type="protein sequence ID" value="BDR81028.1"/>
    <property type="molecule type" value="Genomic_DNA"/>
</dbReference>
<evidence type="ECO:0008006" key="3">
    <source>
        <dbReference type="Google" id="ProtNLM"/>
    </source>
</evidence>
<dbReference type="AlphaFoldDB" id="A0ABC8EBL5"/>
<proteinExistence type="predicted"/>
<dbReference type="RefSeq" id="WP_317724983.1">
    <property type="nucleotide sequence ID" value="NZ_AP026818.1"/>
</dbReference>
<organism evidence="1 2">
    <name type="scientific">Clostridium tetani</name>
    <dbReference type="NCBI Taxonomy" id="1513"/>
    <lineage>
        <taxon>Bacteria</taxon>
        <taxon>Bacillati</taxon>
        <taxon>Bacillota</taxon>
        <taxon>Clostridia</taxon>
        <taxon>Eubacteriales</taxon>
        <taxon>Clostridiaceae</taxon>
        <taxon>Clostridium</taxon>
    </lineage>
</organism>
<evidence type="ECO:0000313" key="2">
    <source>
        <dbReference type="Proteomes" id="UP001321763"/>
    </source>
</evidence>
<evidence type="ECO:0000313" key="1">
    <source>
        <dbReference type="EMBL" id="BDR81028.1"/>
    </source>
</evidence>